<protein>
    <submittedName>
        <fullName evidence="1">Uncharacterized protein</fullName>
    </submittedName>
</protein>
<comment type="caution">
    <text evidence="1">The sequence shown here is derived from an EMBL/GenBank/DDBJ whole genome shotgun (WGS) entry which is preliminary data.</text>
</comment>
<reference evidence="1" key="1">
    <citation type="journal article" date="2021" name="Open Biol.">
        <title>Shared evolutionary footprints suggest mitochondrial oxidative damage underlies multiple complex I losses in fungi.</title>
        <authorList>
            <person name="Schikora-Tamarit M.A."/>
            <person name="Marcet-Houben M."/>
            <person name="Nosek J."/>
            <person name="Gabaldon T."/>
        </authorList>
    </citation>
    <scope>NUCLEOTIDE SEQUENCE</scope>
    <source>
        <strain evidence="1">CBS6341</strain>
    </source>
</reference>
<evidence type="ECO:0000313" key="1">
    <source>
        <dbReference type="EMBL" id="KAH3673331.1"/>
    </source>
</evidence>
<name>A0A9P8PJT1_9ASCO</name>
<keyword evidence="2" id="KW-1185">Reference proteome</keyword>
<reference evidence="1" key="2">
    <citation type="submission" date="2021-01" db="EMBL/GenBank/DDBJ databases">
        <authorList>
            <person name="Schikora-Tamarit M.A."/>
        </authorList>
    </citation>
    <scope>NUCLEOTIDE SEQUENCE</scope>
    <source>
        <strain evidence="1">CBS6341</strain>
    </source>
</reference>
<dbReference type="Proteomes" id="UP000769528">
    <property type="component" value="Unassembled WGS sequence"/>
</dbReference>
<evidence type="ECO:0000313" key="2">
    <source>
        <dbReference type="Proteomes" id="UP000769528"/>
    </source>
</evidence>
<dbReference type="EMBL" id="JAEUBF010001028">
    <property type="protein sequence ID" value="KAH3673331.1"/>
    <property type="molecule type" value="Genomic_DNA"/>
</dbReference>
<organism evidence="1 2">
    <name type="scientific">Wickerhamomyces mucosus</name>
    <dbReference type="NCBI Taxonomy" id="1378264"/>
    <lineage>
        <taxon>Eukaryota</taxon>
        <taxon>Fungi</taxon>
        <taxon>Dikarya</taxon>
        <taxon>Ascomycota</taxon>
        <taxon>Saccharomycotina</taxon>
        <taxon>Saccharomycetes</taxon>
        <taxon>Phaffomycetales</taxon>
        <taxon>Wickerhamomycetaceae</taxon>
        <taxon>Wickerhamomyces</taxon>
    </lineage>
</organism>
<sequence>MHQHSPFQKVSSSCNDADSGKTGILPGIQKSSNAGVKFDLIEGVKEFITGGGSLELCAVGIFKIDFIGVLIGDEFSLTRFSLKFTRFLIGDDFIVYLSGEGDGSEPLFIGDDLGASFCKFLTERGDRITGLKILFGFEVDDGVKDWGTKRNFEGLVVSCGSLAVVEAANVVAALSFIFGPEDEASFLPLDRALAICYIYQ</sequence>
<accession>A0A9P8PJT1</accession>
<gene>
    <name evidence="1" type="ORF">WICMUC_003791</name>
</gene>
<dbReference type="AlphaFoldDB" id="A0A9P8PJT1"/>
<proteinExistence type="predicted"/>